<evidence type="ECO:0000313" key="2">
    <source>
        <dbReference type="EMBL" id="RJF82079.1"/>
    </source>
</evidence>
<comment type="caution">
    <text evidence="2">The sequence shown here is derived from an EMBL/GenBank/DDBJ whole genome shotgun (WGS) entry which is preliminary data.</text>
</comment>
<proteinExistence type="predicted"/>
<reference evidence="2 3" key="1">
    <citation type="submission" date="2018-09" db="EMBL/GenBank/DDBJ databases">
        <authorList>
            <person name="Zhu H."/>
        </authorList>
    </citation>
    <scope>NUCLEOTIDE SEQUENCE [LARGE SCALE GENOMIC DNA]</scope>
    <source>
        <strain evidence="2 3">K2W22B-5</strain>
    </source>
</reference>
<protein>
    <submittedName>
        <fullName evidence="2">Uncharacterized protein</fullName>
    </submittedName>
</protein>
<name>A0A418VY30_9PROT</name>
<dbReference type="AlphaFoldDB" id="A0A418VY30"/>
<sequence length="79" mass="8484">MDYSLAMDDAPLPGLKTVADDALRRSLDADIARGLAELQAGDGVALDDAFRSLWAELDDGSMTTPVTTPKRTGTNRRHP</sequence>
<feature type="compositionally biased region" description="Low complexity" evidence="1">
    <location>
        <begin position="63"/>
        <end position="72"/>
    </location>
</feature>
<feature type="region of interest" description="Disordered" evidence="1">
    <location>
        <begin position="60"/>
        <end position="79"/>
    </location>
</feature>
<evidence type="ECO:0000256" key="1">
    <source>
        <dbReference type="SAM" id="MobiDB-lite"/>
    </source>
</evidence>
<evidence type="ECO:0000313" key="3">
    <source>
        <dbReference type="Proteomes" id="UP000283458"/>
    </source>
</evidence>
<keyword evidence="3" id="KW-1185">Reference proteome</keyword>
<gene>
    <name evidence="2" type="ORF">D3877_18615</name>
</gene>
<accession>A0A418VY30</accession>
<dbReference type="EMBL" id="QYUL01000002">
    <property type="protein sequence ID" value="RJF82079.1"/>
    <property type="molecule type" value="Genomic_DNA"/>
</dbReference>
<dbReference type="Proteomes" id="UP000283458">
    <property type="component" value="Unassembled WGS sequence"/>
</dbReference>
<organism evidence="2 3">
    <name type="scientific">Azospirillum cavernae</name>
    <dbReference type="NCBI Taxonomy" id="2320860"/>
    <lineage>
        <taxon>Bacteria</taxon>
        <taxon>Pseudomonadati</taxon>
        <taxon>Pseudomonadota</taxon>
        <taxon>Alphaproteobacteria</taxon>
        <taxon>Rhodospirillales</taxon>
        <taxon>Azospirillaceae</taxon>
        <taxon>Azospirillum</taxon>
    </lineage>
</organism>